<evidence type="ECO:0000256" key="2">
    <source>
        <dbReference type="ARBA" id="ARBA00023043"/>
    </source>
</evidence>
<dbReference type="PROSITE" id="PS50088">
    <property type="entry name" value="ANK_REPEAT"/>
    <property type="match status" value="1"/>
</dbReference>
<keyword evidence="2 3" id="KW-0040">ANK repeat</keyword>
<evidence type="ECO:0000256" key="4">
    <source>
        <dbReference type="SAM" id="SignalP"/>
    </source>
</evidence>
<dbReference type="Pfam" id="PF12796">
    <property type="entry name" value="Ank_2"/>
    <property type="match status" value="1"/>
</dbReference>
<evidence type="ECO:0000313" key="5">
    <source>
        <dbReference type="EMBL" id="CEP01842.1"/>
    </source>
</evidence>
<feature type="repeat" description="ANK" evidence="3">
    <location>
        <begin position="276"/>
        <end position="298"/>
    </location>
</feature>
<dbReference type="EMBL" id="CDSF01000119">
    <property type="protein sequence ID" value="CEP01842.1"/>
    <property type="molecule type" value="Genomic_DNA"/>
</dbReference>
<dbReference type="SMART" id="SM00248">
    <property type="entry name" value="ANK"/>
    <property type="match status" value="4"/>
</dbReference>
<proteinExistence type="predicted"/>
<dbReference type="InterPro" id="IPR036770">
    <property type="entry name" value="Ankyrin_rpt-contain_sf"/>
</dbReference>
<gene>
    <name evidence="5" type="ORF">PBRA_008784</name>
</gene>
<dbReference type="SUPFAM" id="SSF48403">
    <property type="entry name" value="Ankyrin repeat"/>
    <property type="match status" value="1"/>
</dbReference>
<keyword evidence="4" id="KW-0732">Signal</keyword>
<dbReference type="PANTHER" id="PTHR24198:SF193">
    <property type="match status" value="1"/>
</dbReference>
<evidence type="ECO:0000313" key="6">
    <source>
        <dbReference type="Proteomes" id="UP000039324"/>
    </source>
</evidence>
<evidence type="ECO:0000256" key="3">
    <source>
        <dbReference type="PROSITE-ProRule" id="PRU00023"/>
    </source>
</evidence>
<dbReference type="AlphaFoldDB" id="A0A0G4J2U7"/>
<name>A0A0G4J2U7_PLABS</name>
<keyword evidence="1" id="KW-0677">Repeat</keyword>
<organism evidence="5 6">
    <name type="scientific">Plasmodiophora brassicae</name>
    <name type="common">Clubroot disease agent</name>
    <dbReference type="NCBI Taxonomy" id="37360"/>
    <lineage>
        <taxon>Eukaryota</taxon>
        <taxon>Sar</taxon>
        <taxon>Rhizaria</taxon>
        <taxon>Endomyxa</taxon>
        <taxon>Phytomyxea</taxon>
        <taxon>Plasmodiophorida</taxon>
        <taxon>Plasmodiophoridae</taxon>
        <taxon>Plasmodiophora</taxon>
    </lineage>
</organism>
<protein>
    <submittedName>
        <fullName evidence="5">Uncharacterized protein</fullName>
    </submittedName>
</protein>
<dbReference type="Pfam" id="PF13857">
    <property type="entry name" value="Ank_5"/>
    <property type="match status" value="1"/>
</dbReference>
<dbReference type="Gene3D" id="1.25.40.20">
    <property type="entry name" value="Ankyrin repeat-containing domain"/>
    <property type="match status" value="1"/>
</dbReference>
<dbReference type="InterPro" id="IPR011333">
    <property type="entry name" value="SKP1/BTB/POZ_sf"/>
</dbReference>
<feature type="signal peptide" evidence="4">
    <location>
        <begin position="1"/>
        <end position="21"/>
    </location>
</feature>
<evidence type="ECO:0000256" key="1">
    <source>
        <dbReference type="ARBA" id="ARBA00022737"/>
    </source>
</evidence>
<dbReference type="STRING" id="37360.A0A0G4J2U7"/>
<dbReference type="Gene3D" id="3.30.710.10">
    <property type="entry name" value="Potassium Channel Kv1.1, Chain A"/>
    <property type="match status" value="1"/>
</dbReference>
<dbReference type="InterPro" id="IPR002110">
    <property type="entry name" value="Ankyrin_rpt"/>
</dbReference>
<sequence>MFPAVIVVAAVLLHLSAIIVAATLRSNDGVDYAVDTERVADHCLGLRHVLADVDDGGAIPLSPIPSAHLKVMIGFMNETTANETARASQWIQAVLSPTSTGPVMDATTTALAQESAQLLTCAHYVGMESLARAIMWPRRTWADVAALRDHLHQNAFWFAVHNCQALDRLRRIANSTAQAALVDDMPDLLVRGANVSDVERPHLDKLLQLSARSGDEVAVDLLLNVPGVDVNAFTTSNVINRNATALHWGAAYNRTEVVRVLLAAPGVDINARVHPTLWTPLHLAAATGATTIVRLLLDDPRVDAGATDAYGWTAAELASRTGHPKITWLIYEYRWGVVAKVAARLFSVCCGGNADFVNA</sequence>
<accession>A0A0G4J2U7</accession>
<dbReference type="OrthoDB" id="1711136at2759"/>
<feature type="chain" id="PRO_5005193440" evidence="4">
    <location>
        <begin position="22"/>
        <end position="359"/>
    </location>
</feature>
<dbReference type="PROSITE" id="PS50297">
    <property type="entry name" value="ANK_REP_REGION"/>
    <property type="match status" value="1"/>
</dbReference>
<keyword evidence="6" id="KW-1185">Reference proteome</keyword>
<dbReference type="PANTHER" id="PTHR24198">
    <property type="entry name" value="ANKYRIN REPEAT AND PROTEIN KINASE DOMAIN-CONTAINING PROTEIN"/>
    <property type="match status" value="1"/>
</dbReference>
<reference evidence="5 6" key="1">
    <citation type="submission" date="2015-02" db="EMBL/GenBank/DDBJ databases">
        <authorList>
            <person name="Chooi Y.-H."/>
        </authorList>
    </citation>
    <scope>NUCLEOTIDE SEQUENCE [LARGE SCALE GENOMIC DNA]</scope>
    <source>
        <strain evidence="5">E3</strain>
    </source>
</reference>
<dbReference type="Proteomes" id="UP000039324">
    <property type="component" value="Unassembled WGS sequence"/>
</dbReference>